<evidence type="ECO:0000256" key="1">
    <source>
        <dbReference type="ARBA" id="ARBA00006346"/>
    </source>
</evidence>
<keyword evidence="8 16" id="KW-0862">Zinc</keyword>
<dbReference type="SUPFAM" id="SSF161229">
    <property type="entry name" value="E6 C-terminal domain-like"/>
    <property type="match status" value="2"/>
</dbReference>
<name>A0A385PMB0_9PAPI</name>
<evidence type="ECO:0000256" key="2">
    <source>
        <dbReference type="ARBA" id="ARBA00022518"/>
    </source>
</evidence>
<comment type="caution">
    <text evidence="16">Lacks conserved residue(s) required for the propagation of feature annotation.</text>
</comment>
<dbReference type="GO" id="GO:0052150">
    <property type="term" value="P:symbiont-mediated perturbation of host apoptosis"/>
    <property type="evidence" value="ECO:0007669"/>
    <property type="project" value="UniProtKB-KW"/>
</dbReference>
<accession>A0A385PMB0</accession>
<dbReference type="GO" id="GO:0052170">
    <property type="term" value="P:symbiont-mediated suppression of host innate immune response"/>
    <property type="evidence" value="ECO:0007669"/>
    <property type="project" value="UniProtKB-KW"/>
</dbReference>
<evidence type="ECO:0000256" key="8">
    <source>
        <dbReference type="ARBA" id="ARBA00022833"/>
    </source>
</evidence>
<dbReference type="HAMAP" id="MF_04006">
    <property type="entry name" value="HPV_E6"/>
    <property type="match status" value="1"/>
</dbReference>
<dbReference type="GO" id="GO:0030430">
    <property type="term" value="C:host cell cytoplasm"/>
    <property type="evidence" value="ECO:0007669"/>
    <property type="project" value="UniProtKB-SubCell"/>
</dbReference>
<comment type="similarity">
    <text evidence="1 16 17">Belongs to the papillomaviridae E6 protein family.</text>
</comment>
<keyword evidence="9 16" id="KW-0805">Transcription regulation</keyword>
<keyword evidence="2 16" id="KW-0244">Early protein</keyword>
<feature type="zinc finger region" evidence="16">
    <location>
        <begin position="27"/>
        <end position="63"/>
    </location>
</feature>
<dbReference type="Pfam" id="PF00518">
    <property type="entry name" value="E6"/>
    <property type="match status" value="1"/>
</dbReference>
<evidence type="ECO:0000256" key="10">
    <source>
        <dbReference type="ARBA" id="ARBA00023125"/>
    </source>
</evidence>
<feature type="zinc finger region" evidence="16">
    <location>
        <begin position="100"/>
        <end position="136"/>
    </location>
</feature>
<dbReference type="GO" id="GO:0006355">
    <property type="term" value="P:regulation of DNA-templated transcription"/>
    <property type="evidence" value="ECO:0007669"/>
    <property type="project" value="UniProtKB-UniRule"/>
</dbReference>
<keyword evidence="3 16" id="KW-1048">Host nucleus</keyword>
<keyword evidence="15 16" id="KW-1119">Modulation of host cell apoptosis by virus</keyword>
<proteinExistence type="inferred from homology"/>
<keyword evidence="10 16" id="KW-0238">DNA-binding</keyword>
<comment type="subcellular location">
    <subcellularLocation>
        <location evidence="16 17">Host cytoplasm</location>
    </subcellularLocation>
    <subcellularLocation>
        <location evidence="16 17">Host nucleus</location>
    </subcellularLocation>
</comment>
<evidence type="ECO:0000256" key="4">
    <source>
        <dbReference type="ARBA" id="ARBA00022581"/>
    </source>
</evidence>
<evidence type="ECO:0000256" key="6">
    <source>
        <dbReference type="ARBA" id="ARBA00022723"/>
    </source>
</evidence>
<evidence type="ECO:0000256" key="14">
    <source>
        <dbReference type="ARBA" id="ARBA00023280"/>
    </source>
</evidence>
<comment type="subunit">
    <text evidence="16">Forms homodimers. Interacts with ubiquitin-protein ligase UBE3A/E6-AP; this interaction stimulates UBE3A ubiquitin activity. Interacts with host BAK1.</text>
</comment>
<keyword evidence="6 16" id="KW-0479">Metal-binding</keyword>
<evidence type="ECO:0000256" key="11">
    <source>
        <dbReference type="ARBA" id="ARBA00023159"/>
    </source>
</evidence>
<evidence type="ECO:0000256" key="16">
    <source>
        <dbReference type="HAMAP-Rule" id="MF_04006"/>
    </source>
</evidence>
<keyword evidence="4 16" id="KW-0945">Host-virus interaction</keyword>
<keyword evidence="12 16" id="KW-0804">Transcription</keyword>
<evidence type="ECO:0000256" key="12">
    <source>
        <dbReference type="ARBA" id="ARBA00023163"/>
    </source>
</evidence>
<evidence type="ECO:0000256" key="9">
    <source>
        <dbReference type="ARBA" id="ARBA00023015"/>
    </source>
</evidence>
<dbReference type="Gene3D" id="3.30.240.40">
    <property type="entry name" value="E6 early regulatory protein"/>
    <property type="match status" value="2"/>
</dbReference>
<dbReference type="GO" id="GO:0006351">
    <property type="term" value="P:DNA-templated transcription"/>
    <property type="evidence" value="ECO:0007669"/>
    <property type="project" value="UniProtKB-UniRule"/>
</dbReference>
<dbReference type="GO" id="GO:0039502">
    <property type="term" value="P:symbiont-mediated suppression of host type I interferon-mediated signaling pathway"/>
    <property type="evidence" value="ECO:0007669"/>
    <property type="project" value="UniProtKB-UniRule"/>
</dbReference>
<organism evidence="18">
    <name type="scientific">Human papillomavirus</name>
    <dbReference type="NCBI Taxonomy" id="10566"/>
    <lineage>
        <taxon>Viruses</taxon>
        <taxon>Monodnaviria</taxon>
        <taxon>Shotokuvirae</taxon>
        <taxon>Cossaviricota</taxon>
        <taxon>Papovaviricetes</taxon>
        <taxon>Zurhausenvirales</taxon>
        <taxon>Papillomaviridae</taxon>
    </lineage>
</organism>
<dbReference type="GO" id="GO:0003677">
    <property type="term" value="F:DNA binding"/>
    <property type="evidence" value="ECO:0007669"/>
    <property type="project" value="UniProtKB-UniRule"/>
</dbReference>
<evidence type="ECO:0000256" key="15">
    <source>
        <dbReference type="ARBA" id="ARBA00023323"/>
    </source>
</evidence>
<evidence type="ECO:0000256" key="3">
    <source>
        <dbReference type="ARBA" id="ARBA00022562"/>
    </source>
</evidence>
<gene>
    <name evidence="16" type="primary">E6</name>
</gene>
<comment type="function">
    <text evidence="16">Plays a major role in the induction and maintenance of cellular transformation. E6 associates with host UBE3A/E6-AP ubiquitin-protein ligase and modulates its activity. Protects host keratinocytes from apoptosis by mediating the degradation of host BAK1. May also inhibit host immune response.</text>
</comment>
<dbReference type="GO" id="GO:0042025">
    <property type="term" value="C:host cell nucleus"/>
    <property type="evidence" value="ECO:0007669"/>
    <property type="project" value="UniProtKB-SubCell"/>
</dbReference>
<keyword evidence="5 16" id="KW-1090">Inhibition of host innate immune response by virus</keyword>
<keyword evidence="11 16" id="KW-0010">Activator</keyword>
<keyword evidence="14 16" id="KW-0899">Viral immunoevasion</keyword>
<sequence>MASSLPTNLVDLCSKLETSFFNLQLKCIFCKFDLRFLDLAGFHEKRLCVIWRNGEPFGCCAKCLRLTAAFERENYACCSVTGPGICTLLNKPLTEITIRCIHCFALLDLIEKCEHFYTAKQFFLVRGHWRGCCRNCQSYEG</sequence>
<reference evidence="18" key="1">
    <citation type="journal article" date="2018" name="Nat. Med.">
        <title>Expanded skin virome in DOCK8-deficient patients.</title>
        <authorList>
            <consortium name="NISC Comparative Sequencing Program"/>
            <person name="Tirosh O."/>
            <person name="Conlan S."/>
            <person name="Deming C."/>
            <person name="Lee-Lin S.Q."/>
            <person name="Huang X."/>
            <person name="Su H.C."/>
            <person name="Freeman A.F."/>
            <person name="Segre J.A."/>
            <person name="Kong H.H."/>
        </authorList>
    </citation>
    <scope>NUCLEOTIDE SEQUENCE</scope>
    <source>
        <strain evidence="18">HPV-mSK_118</strain>
    </source>
</reference>
<dbReference type="InterPro" id="IPR001334">
    <property type="entry name" value="E6"/>
</dbReference>
<keyword evidence="13 16" id="KW-1035">Host cytoplasm</keyword>
<evidence type="ECO:0000256" key="7">
    <source>
        <dbReference type="ARBA" id="ARBA00022771"/>
    </source>
</evidence>
<keyword evidence="7 16" id="KW-0863">Zinc-finger</keyword>
<dbReference type="GO" id="GO:0039648">
    <property type="term" value="P:symbiont-mediated perturbation of host ubiquitin-like protein modification"/>
    <property type="evidence" value="ECO:0007669"/>
    <property type="project" value="UniProtKB-UniRule"/>
</dbReference>
<dbReference type="InterPro" id="IPR038575">
    <property type="entry name" value="E6_sf"/>
</dbReference>
<evidence type="ECO:0000256" key="13">
    <source>
        <dbReference type="ARBA" id="ARBA00023200"/>
    </source>
</evidence>
<evidence type="ECO:0000313" key="18">
    <source>
        <dbReference type="EMBL" id="AYA94828.1"/>
    </source>
</evidence>
<dbReference type="GO" id="GO:0008270">
    <property type="term" value="F:zinc ion binding"/>
    <property type="evidence" value="ECO:0007669"/>
    <property type="project" value="UniProtKB-KW"/>
</dbReference>
<dbReference type="EMBL" id="MH777260">
    <property type="protein sequence ID" value="AYA94828.1"/>
    <property type="molecule type" value="Genomic_DNA"/>
</dbReference>
<evidence type="ECO:0000256" key="5">
    <source>
        <dbReference type="ARBA" id="ARBA00022632"/>
    </source>
</evidence>
<evidence type="ECO:0000256" key="17">
    <source>
        <dbReference type="RuleBase" id="RU363123"/>
    </source>
</evidence>
<protein>
    <recommendedName>
        <fullName evidence="16 17">Protein E6</fullName>
    </recommendedName>
</protein>